<sequence length="171" mass="20027">MAEPITIYKLIILYMLSQVDFPLGNTKISNFFLDKEYTTYFTIQQVLNDLLDSELIVAESTHNNTNYRITASGRETLDFFEDKISEAIRQDIREYFSQNQIEMKKEADISADYYRTPQHNYAVHCQLRQKNIPVIDLTLTVKNTEMAEAVCKNWQEQSPEVYACLMDMLVK</sequence>
<keyword evidence="2" id="KW-1185">Reference proteome</keyword>
<protein>
    <submittedName>
        <fullName evidence="1">DUF4364 family protein</fullName>
    </submittedName>
</protein>
<dbReference type="Pfam" id="PF14277">
    <property type="entry name" value="DUF4364"/>
    <property type="match status" value="1"/>
</dbReference>
<evidence type="ECO:0000313" key="2">
    <source>
        <dbReference type="Proteomes" id="UP001454489"/>
    </source>
</evidence>
<dbReference type="Gene3D" id="1.10.10.10">
    <property type="entry name" value="Winged helix-like DNA-binding domain superfamily/Winged helix DNA-binding domain"/>
    <property type="match status" value="1"/>
</dbReference>
<gene>
    <name evidence="1" type="ORF">WMO43_00255</name>
</gene>
<organism evidence="1 2">
    <name type="scientific">Maccoyibacter intestinihominis</name>
    <dbReference type="NCBI Taxonomy" id="3133499"/>
    <lineage>
        <taxon>Bacteria</taxon>
        <taxon>Bacillati</taxon>
        <taxon>Bacillota</taxon>
        <taxon>Clostridia</taxon>
        <taxon>Lachnospirales</taxon>
        <taxon>Lachnospiraceae</taxon>
        <taxon>Maccoyibacter</taxon>
    </lineage>
</organism>
<accession>A0ABV1HA04</accession>
<evidence type="ECO:0000313" key="1">
    <source>
        <dbReference type="EMBL" id="MEQ2556315.1"/>
    </source>
</evidence>
<dbReference type="SUPFAM" id="SSF46785">
    <property type="entry name" value="Winged helix' DNA-binding domain"/>
    <property type="match status" value="1"/>
</dbReference>
<comment type="caution">
    <text evidence="1">The sequence shown here is derived from an EMBL/GenBank/DDBJ whole genome shotgun (WGS) entry which is preliminary data.</text>
</comment>
<name>A0ABV1HA04_9FIRM</name>
<dbReference type="EMBL" id="JBBMEX010000001">
    <property type="protein sequence ID" value="MEQ2556315.1"/>
    <property type="molecule type" value="Genomic_DNA"/>
</dbReference>
<dbReference type="InterPro" id="IPR036388">
    <property type="entry name" value="WH-like_DNA-bd_sf"/>
</dbReference>
<dbReference type="Proteomes" id="UP001454489">
    <property type="component" value="Unassembled WGS sequence"/>
</dbReference>
<proteinExistence type="predicted"/>
<dbReference type="InterPro" id="IPR025374">
    <property type="entry name" value="DUF4364"/>
</dbReference>
<dbReference type="RefSeq" id="WP_177962800.1">
    <property type="nucleotide sequence ID" value="NZ_JBBMEX010000001.1"/>
</dbReference>
<reference evidence="1 2" key="1">
    <citation type="submission" date="2024-03" db="EMBL/GenBank/DDBJ databases">
        <title>Human intestinal bacterial collection.</title>
        <authorList>
            <person name="Pauvert C."/>
            <person name="Hitch T.C.A."/>
            <person name="Clavel T."/>
        </authorList>
    </citation>
    <scope>NUCLEOTIDE SEQUENCE [LARGE SCALE GENOMIC DNA]</scope>
    <source>
        <strain evidence="1 2">CLA-AA-H185</strain>
    </source>
</reference>
<dbReference type="InterPro" id="IPR036390">
    <property type="entry name" value="WH_DNA-bd_sf"/>
</dbReference>